<dbReference type="InterPro" id="IPR035398">
    <property type="entry name" value="Bac_rhamnosid_C"/>
</dbReference>
<name>A0ABS9VD64_9BACT</name>
<dbReference type="InterPro" id="IPR035396">
    <property type="entry name" value="Bac_rhamnosid6H"/>
</dbReference>
<keyword evidence="4" id="KW-1185">Reference proteome</keyword>
<reference evidence="3" key="1">
    <citation type="submission" date="2022-03" db="EMBL/GenBank/DDBJ databases">
        <title>De novo assembled genomes of Belliella spp. (Cyclobacteriaceae) strains.</title>
        <authorList>
            <person name="Szabo A."/>
            <person name="Korponai K."/>
            <person name="Felfoldi T."/>
        </authorList>
    </citation>
    <scope>NUCLEOTIDE SEQUENCE</scope>
    <source>
        <strain evidence="3">DSM 111903</strain>
    </source>
</reference>
<dbReference type="Proteomes" id="UP001165430">
    <property type="component" value="Unassembled WGS sequence"/>
</dbReference>
<sequence length="774" mass="88102">MKKTVTQILLFFVLLQGAYSQQNWQAYWITHKDSISQTNSWYCFRKDFKLDNPPSSVLAKIAIDTKYWLWINGELVVFEGGLKRGPSPTGTYFDEVQIGKYLVEGSNTIAILGWYMGKDGFSHVDSGRFGLYFEADLSENLLISDGSWKYIAHPAYETCPPPLANYRLSESSIRFDARNDLGEWYQPAYAISSWSNAIELGEAPLEPWNDLHRRPIPQWKNSGIIAYKNQHEFPLLVKNDTTIICELPSNIQITPYLKVEADTEGEIIEMKTETFYGGGPPNIYAQYVIKKGVQEYESFGWMNGHNVIYKIPAGVKIIDLKYRETGYDTEFSGSFTSSNEFLNKIWQKSLRTLYLTMRDTYMDCPDRERAQWWGDVVNESGEAFFALDTASHLLQKKGMYELISWQKQDSTLFSPIPAGNWDKELPIQMLTSVGYYGFYNYYLNTGDLATISDLYPGVKKYLGVWKQDADGAVLLREGGWLWGDWGENKDLQLLTNGFYYLALKGALKMAEALGICDDVTLYETKMKLLKDNFNSRYWTGSGYRHPDYKGETDDRSQAVAVVSGIAEADKYPVLFEVFKREEHASPYMEKYVLEALFQMGMVDYALERMEKRFGPMVENPDYDTLFEGWNIGDPAYGGGTTNHAWSGGALTILSQYLCGISPLEPGYKNFQIVPNPGSVQLASAEATTVKGLVKSNFENKEHEFLLEVSIPKGTDAVVGIPFERDYTEIKLGNKTIWKSGKPRKSNKARFVEKNGSHLLFEVKPGNYRFTAIKI</sequence>
<evidence type="ECO:0000259" key="2">
    <source>
        <dbReference type="Pfam" id="PF17390"/>
    </source>
</evidence>
<dbReference type="SUPFAM" id="SSF48208">
    <property type="entry name" value="Six-hairpin glycosidases"/>
    <property type="match status" value="1"/>
</dbReference>
<dbReference type="InterPro" id="IPR008979">
    <property type="entry name" value="Galactose-bd-like_sf"/>
</dbReference>
<organism evidence="3 4">
    <name type="scientific">Belliella alkalica</name>
    <dbReference type="NCBI Taxonomy" id="1730871"/>
    <lineage>
        <taxon>Bacteria</taxon>
        <taxon>Pseudomonadati</taxon>
        <taxon>Bacteroidota</taxon>
        <taxon>Cytophagia</taxon>
        <taxon>Cytophagales</taxon>
        <taxon>Cyclobacteriaceae</taxon>
        <taxon>Belliella</taxon>
    </lineage>
</organism>
<evidence type="ECO:0000259" key="1">
    <source>
        <dbReference type="Pfam" id="PF17389"/>
    </source>
</evidence>
<evidence type="ECO:0000313" key="4">
    <source>
        <dbReference type="Proteomes" id="UP001165430"/>
    </source>
</evidence>
<dbReference type="InterPro" id="IPR008928">
    <property type="entry name" value="6-hairpin_glycosidase_sf"/>
</dbReference>
<dbReference type="PANTHER" id="PTHR34987">
    <property type="entry name" value="C, PUTATIVE (AFU_ORTHOLOGUE AFUA_3G02880)-RELATED"/>
    <property type="match status" value="1"/>
</dbReference>
<dbReference type="Gene3D" id="2.60.420.10">
    <property type="entry name" value="Maltose phosphorylase, domain 3"/>
    <property type="match status" value="1"/>
</dbReference>
<dbReference type="Pfam" id="PF17390">
    <property type="entry name" value="Bac_rhamnosid_C"/>
    <property type="match status" value="1"/>
</dbReference>
<feature type="domain" description="Alpha-L-rhamnosidase C-terminal" evidence="2">
    <location>
        <begin position="659"/>
        <end position="726"/>
    </location>
</feature>
<accession>A0ABS9VD64</accession>
<protein>
    <recommendedName>
        <fullName evidence="5">Alpha-L-rhamnosidase</fullName>
    </recommendedName>
</protein>
<dbReference type="SUPFAM" id="SSF49785">
    <property type="entry name" value="Galactose-binding domain-like"/>
    <property type="match status" value="1"/>
</dbReference>
<feature type="domain" description="Alpha-L-rhamnosidase six-hairpin glycosidase" evidence="1">
    <location>
        <begin position="332"/>
        <end position="653"/>
    </location>
</feature>
<dbReference type="RefSeq" id="WP_241412786.1">
    <property type="nucleotide sequence ID" value="NZ_JAKZGO010000009.1"/>
</dbReference>
<dbReference type="Gene3D" id="1.50.10.10">
    <property type="match status" value="1"/>
</dbReference>
<evidence type="ECO:0008006" key="5">
    <source>
        <dbReference type="Google" id="ProtNLM"/>
    </source>
</evidence>
<dbReference type="Gene3D" id="2.60.120.260">
    <property type="entry name" value="Galactose-binding domain-like"/>
    <property type="match status" value="1"/>
</dbReference>
<proteinExistence type="predicted"/>
<dbReference type="PANTHER" id="PTHR34987:SF2">
    <property type="entry name" value="B, PUTATIVE (AFU_ORTHOLOGUE AFUA_7G05040)-RELATED"/>
    <property type="match status" value="1"/>
</dbReference>
<gene>
    <name evidence="3" type="ORF">MM213_12805</name>
</gene>
<evidence type="ECO:0000313" key="3">
    <source>
        <dbReference type="EMBL" id="MCH7414371.1"/>
    </source>
</evidence>
<dbReference type="EMBL" id="JAKZGO010000009">
    <property type="protein sequence ID" value="MCH7414371.1"/>
    <property type="molecule type" value="Genomic_DNA"/>
</dbReference>
<dbReference type="Pfam" id="PF17389">
    <property type="entry name" value="Bac_rhamnosid6H"/>
    <property type="match status" value="1"/>
</dbReference>
<dbReference type="InterPro" id="IPR012341">
    <property type="entry name" value="6hp_glycosidase-like_sf"/>
</dbReference>
<comment type="caution">
    <text evidence="3">The sequence shown here is derived from an EMBL/GenBank/DDBJ whole genome shotgun (WGS) entry which is preliminary data.</text>
</comment>